<proteinExistence type="predicted"/>
<dbReference type="FunFam" id="3.80.10.10:FF:000082">
    <property type="entry name" value="Leucine-rich repeat-containing 24"/>
    <property type="match status" value="1"/>
</dbReference>
<dbReference type="Pfam" id="PF07679">
    <property type="entry name" value="I-set"/>
    <property type="match status" value="1"/>
</dbReference>
<evidence type="ECO:0000256" key="3">
    <source>
        <dbReference type="ARBA" id="ARBA00022737"/>
    </source>
</evidence>
<feature type="compositionally biased region" description="Pro residues" evidence="5">
    <location>
        <begin position="711"/>
        <end position="725"/>
    </location>
</feature>
<feature type="transmembrane region" description="Helical" evidence="6">
    <location>
        <begin position="389"/>
        <end position="412"/>
    </location>
</feature>
<dbReference type="Proteomes" id="UP001154329">
    <property type="component" value="Chromosome 2"/>
</dbReference>
<dbReference type="InterPro" id="IPR013783">
    <property type="entry name" value="Ig-like_fold"/>
</dbReference>
<feature type="compositionally biased region" description="Polar residues" evidence="5">
    <location>
        <begin position="443"/>
        <end position="452"/>
    </location>
</feature>
<sequence length="807" mass="88131">MIYLYKLITLLLWVPIVLHSASELDWVTVCNQQTCRCKWVSGQKTAECISSGLTSIPKNLSNEMQVLDLSNNKILEMNKDAFREVGLINLHKLIARSCSIELVDKDAFRGLEILIELDLSDNNIHVLHPATFRDPFRLRKIYLNHNLIQRLRNGLFNNMSFLQTVELNACLITDIEPKTFYNVTKFNSLELNGNQLTNIKAEVLESVPSLINLEITNNPWRCDCKLRPFMNLVMNKNLYFKTASCAEPPRLLNKLWGDIKPDDFACQPVIQYPAQSSTFQLDDDELMTIGCKIYGEPMPSVQWVFNNRPISNYSHGDYKFTVYESVDNTMAKWINLTVSRSRLIGKSEFKCIAQNPAGLEERKITVIVQGSSNKSILGGSVSMKESLPIIIGLVAGIFIIILLLIVCCLCCYRRRPGGGGVLSKKSHANGFSNGDVPNHHNHVTSLVSEPSEQQKSLLAVVNPVQKPPRRYESSPTGTEMTELKRNLLDENSVSGDADEQFYGESGDELANIIDSSGISVGNGRSYRKGTHPPDLLAFPRGGGGGGGHSSPAGSVVSTVPSFQSPLHSPIYSGTLPYNRSQSPFNSRPAQPPAGYVTIPRRPRVPSWASSTGVGGASASTPIGGHVDDPLGVGRLCEPVYDNLGPRTTADGSSVLSLTKAVADSAAAAGVHRPKPQYSQTLPHKTKLHGGGHRGGPRFGGDDSQDARRVPSPAPRSPDKGTPPPSHHVSGLPQQHNALPPNYSPLVEMDARNRSSWAPSRVGTPESGVLKPASQTSVKRKVPPKPPPKPKMKGGPLFEDEGEDGTEV</sequence>
<dbReference type="InterPro" id="IPR001611">
    <property type="entry name" value="Leu-rich_rpt"/>
</dbReference>
<feature type="domain" description="Ig-like" evidence="8">
    <location>
        <begin position="268"/>
        <end position="365"/>
    </location>
</feature>
<reference evidence="9" key="2">
    <citation type="submission" date="2022-10" db="EMBL/GenBank/DDBJ databases">
        <authorList>
            <consortium name="ENA_rothamsted_submissions"/>
            <consortium name="culmorum"/>
            <person name="King R."/>
        </authorList>
    </citation>
    <scope>NUCLEOTIDE SEQUENCE</scope>
</reference>
<gene>
    <name evidence="9" type="ORF">APHIGO_LOCUS5452</name>
</gene>
<dbReference type="InterPro" id="IPR007110">
    <property type="entry name" value="Ig-like_dom"/>
</dbReference>
<dbReference type="Gene3D" id="2.60.40.10">
    <property type="entry name" value="Immunoglobulins"/>
    <property type="match status" value="1"/>
</dbReference>
<dbReference type="InterPro" id="IPR036179">
    <property type="entry name" value="Ig-like_dom_sf"/>
</dbReference>
<dbReference type="SUPFAM" id="SSF52058">
    <property type="entry name" value="L domain-like"/>
    <property type="match status" value="1"/>
</dbReference>
<keyword evidence="6" id="KW-1133">Transmembrane helix</keyword>
<evidence type="ECO:0000256" key="6">
    <source>
        <dbReference type="SAM" id="Phobius"/>
    </source>
</evidence>
<keyword evidence="3" id="KW-0677">Repeat</keyword>
<dbReference type="PROSITE" id="PS50835">
    <property type="entry name" value="IG_LIKE"/>
    <property type="match status" value="1"/>
</dbReference>
<evidence type="ECO:0000256" key="2">
    <source>
        <dbReference type="ARBA" id="ARBA00022729"/>
    </source>
</evidence>
<feature type="region of interest" description="Disordered" evidence="5">
    <location>
        <begin position="666"/>
        <end position="807"/>
    </location>
</feature>
<reference evidence="9" key="1">
    <citation type="submission" date="2022-02" db="EMBL/GenBank/DDBJ databases">
        <authorList>
            <person name="King R."/>
        </authorList>
    </citation>
    <scope>NUCLEOTIDE SEQUENCE</scope>
</reference>
<dbReference type="SMART" id="SM00369">
    <property type="entry name" value="LRR_TYP"/>
    <property type="match status" value="6"/>
</dbReference>
<organism evidence="9 10">
    <name type="scientific">Aphis gossypii</name>
    <name type="common">Cotton aphid</name>
    <dbReference type="NCBI Taxonomy" id="80765"/>
    <lineage>
        <taxon>Eukaryota</taxon>
        <taxon>Metazoa</taxon>
        <taxon>Ecdysozoa</taxon>
        <taxon>Arthropoda</taxon>
        <taxon>Hexapoda</taxon>
        <taxon>Insecta</taxon>
        <taxon>Pterygota</taxon>
        <taxon>Neoptera</taxon>
        <taxon>Paraneoptera</taxon>
        <taxon>Hemiptera</taxon>
        <taxon>Sternorrhyncha</taxon>
        <taxon>Aphidomorpha</taxon>
        <taxon>Aphidoidea</taxon>
        <taxon>Aphididae</taxon>
        <taxon>Aphidini</taxon>
        <taxon>Aphis</taxon>
        <taxon>Aphis</taxon>
    </lineage>
</organism>
<dbReference type="InterPro" id="IPR013098">
    <property type="entry name" value="Ig_I-set"/>
</dbReference>
<protein>
    <recommendedName>
        <fullName evidence="8">Ig-like domain-containing protein</fullName>
    </recommendedName>
</protein>
<keyword evidence="6" id="KW-0812">Transmembrane</keyword>
<name>A0A9P0NIS6_APHGO</name>
<dbReference type="Gene3D" id="3.80.10.10">
    <property type="entry name" value="Ribonuclease Inhibitor"/>
    <property type="match status" value="2"/>
</dbReference>
<dbReference type="PANTHER" id="PTHR24366">
    <property type="entry name" value="IG(IMMUNOGLOBULIN) AND LRR(LEUCINE RICH REPEAT) DOMAINS"/>
    <property type="match status" value="1"/>
</dbReference>
<keyword evidence="10" id="KW-1185">Reference proteome</keyword>
<evidence type="ECO:0000256" key="4">
    <source>
        <dbReference type="ARBA" id="ARBA00023157"/>
    </source>
</evidence>
<feature type="chain" id="PRO_5040488328" description="Ig-like domain-containing protein" evidence="7">
    <location>
        <begin position="24"/>
        <end position="807"/>
    </location>
</feature>
<dbReference type="AlphaFoldDB" id="A0A9P0NIS6"/>
<dbReference type="InterPro" id="IPR003591">
    <property type="entry name" value="Leu-rich_rpt_typical-subtyp"/>
</dbReference>
<feature type="compositionally biased region" description="Acidic residues" evidence="5">
    <location>
        <begin position="797"/>
        <end position="807"/>
    </location>
</feature>
<keyword evidence="2 7" id="KW-0732">Signal</keyword>
<dbReference type="SUPFAM" id="SSF48726">
    <property type="entry name" value="Immunoglobulin"/>
    <property type="match status" value="1"/>
</dbReference>
<dbReference type="PANTHER" id="PTHR24366:SF163">
    <property type="entry name" value="KEKKON4"/>
    <property type="match status" value="1"/>
</dbReference>
<dbReference type="InterPro" id="IPR032675">
    <property type="entry name" value="LRR_dom_sf"/>
</dbReference>
<keyword evidence="1" id="KW-0433">Leucine-rich repeat</keyword>
<feature type="region of interest" description="Disordered" evidence="5">
    <location>
        <begin position="581"/>
        <end position="625"/>
    </location>
</feature>
<dbReference type="InterPro" id="IPR000483">
    <property type="entry name" value="Cys-rich_flank_reg_C"/>
</dbReference>
<evidence type="ECO:0000313" key="10">
    <source>
        <dbReference type="Proteomes" id="UP001154329"/>
    </source>
</evidence>
<feature type="compositionally biased region" description="Basic residues" evidence="5">
    <location>
        <begin position="777"/>
        <end position="791"/>
    </location>
</feature>
<evidence type="ECO:0000259" key="8">
    <source>
        <dbReference type="PROSITE" id="PS50835"/>
    </source>
</evidence>
<dbReference type="EMBL" id="OU899035">
    <property type="protein sequence ID" value="CAH1724092.1"/>
    <property type="molecule type" value="Genomic_DNA"/>
</dbReference>
<dbReference type="GO" id="GO:0071944">
    <property type="term" value="C:cell periphery"/>
    <property type="evidence" value="ECO:0007669"/>
    <property type="project" value="UniProtKB-ARBA"/>
</dbReference>
<evidence type="ECO:0000256" key="7">
    <source>
        <dbReference type="SAM" id="SignalP"/>
    </source>
</evidence>
<keyword evidence="4" id="KW-1015">Disulfide bond</keyword>
<evidence type="ECO:0000256" key="1">
    <source>
        <dbReference type="ARBA" id="ARBA00022614"/>
    </source>
</evidence>
<evidence type="ECO:0000256" key="5">
    <source>
        <dbReference type="SAM" id="MobiDB-lite"/>
    </source>
</evidence>
<feature type="region of interest" description="Disordered" evidence="5">
    <location>
        <begin position="432"/>
        <end position="452"/>
    </location>
</feature>
<keyword evidence="6" id="KW-0472">Membrane</keyword>
<accession>A0A9P0NIS6</accession>
<feature type="signal peptide" evidence="7">
    <location>
        <begin position="1"/>
        <end position="23"/>
    </location>
</feature>
<feature type="compositionally biased region" description="Basic residues" evidence="5">
    <location>
        <begin position="683"/>
        <end position="695"/>
    </location>
</feature>
<dbReference type="Pfam" id="PF13855">
    <property type="entry name" value="LRR_8"/>
    <property type="match status" value="2"/>
</dbReference>
<evidence type="ECO:0000313" key="9">
    <source>
        <dbReference type="EMBL" id="CAH1724092.1"/>
    </source>
</evidence>
<feature type="compositionally biased region" description="Low complexity" evidence="5">
    <location>
        <begin position="606"/>
        <end position="619"/>
    </location>
</feature>
<dbReference type="SMART" id="SM00082">
    <property type="entry name" value="LRRCT"/>
    <property type="match status" value="1"/>
</dbReference>